<dbReference type="InterPro" id="IPR008136">
    <property type="entry name" value="CinA_C"/>
</dbReference>
<dbReference type="InterPro" id="IPR036653">
    <property type="entry name" value="CinA-like_C"/>
</dbReference>
<dbReference type="Pfam" id="PF02464">
    <property type="entry name" value="CinA"/>
    <property type="match status" value="1"/>
</dbReference>
<dbReference type="OrthoDB" id="9801454at2"/>
<evidence type="ECO:0000259" key="1">
    <source>
        <dbReference type="Pfam" id="PF02464"/>
    </source>
</evidence>
<dbReference type="Proteomes" id="UP000000393">
    <property type="component" value="Chromosome"/>
</dbReference>
<gene>
    <name evidence="2" type="ordered locus">Nwat_0790</name>
</gene>
<dbReference type="AlphaFoldDB" id="D8KBY1"/>
<dbReference type="SUPFAM" id="SSF142433">
    <property type="entry name" value="CinA-like"/>
    <property type="match status" value="1"/>
</dbReference>
<protein>
    <submittedName>
        <fullName evidence="2">CinA domain protein</fullName>
    </submittedName>
</protein>
<name>D8KBY1_NITWC</name>
<evidence type="ECO:0000313" key="2">
    <source>
        <dbReference type="EMBL" id="ADJ27742.1"/>
    </source>
</evidence>
<dbReference type="RefSeq" id="WP_013219847.1">
    <property type="nucleotide sequence ID" value="NC_014315.1"/>
</dbReference>
<dbReference type="HOGENOM" id="CLU_030805_1_1_6"/>
<organism evidence="2 3">
    <name type="scientific">Nitrosococcus watsoni (strain C-113)</name>
    <dbReference type="NCBI Taxonomy" id="105559"/>
    <lineage>
        <taxon>Bacteria</taxon>
        <taxon>Pseudomonadati</taxon>
        <taxon>Pseudomonadota</taxon>
        <taxon>Gammaproteobacteria</taxon>
        <taxon>Chromatiales</taxon>
        <taxon>Chromatiaceae</taxon>
        <taxon>Nitrosococcus</taxon>
    </lineage>
</organism>
<sequence>MKLKLLAQQLGEVLQAHGLRVVTAESCTGGWVATAITDIKGSSHWFERGFVTYSNEAKQEMLGVSSETLACLGAVSEATVKEMAKGALLHSRAGISVAVSGIAGPAGGSPEKPVGTVWFAWALKTGGEWTARECFAGDRESVRKKSVKRALQGLLDVLEQPTA</sequence>
<reference evidence="2 3" key="1">
    <citation type="submission" date="2010-06" db="EMBL/GenBank/DDBJ databases">
        <title>Complete sequence of chromosome of Nitrosococcus watsoni C-113.</title>
        <authorList>
            <consortium name="US DOE Joint Genome Institute"/>
            <person name="Lucas S."/>
            <person name="Copeland A."/>
            <person name="Lapidus A."/>
            <person name="Cheng J.-F."/>
            <person name="Bruce D."/>
            <person name="Goodwin L."/>
            <person name="Pitluck S."/>
            <person name="Malfatti S.A."/>
            <person name="Chain P.S.G."/>
            <person name="Land M."/>
            <person name="Hauser L."/>
            <person name="Kyrpides N."/>
            <person name="Ivanova N."/>
            <person name="Cambell M.A."/>
            <person name="Heidelberg J.F."/>
            <person name="Klotz M.G."/>
            <person name="Woyke T."/>
        </authorList>
    </citation>
    <scope>NUCLEOTIDE SEQUENCE [LARGE SCALE GENOMIC DNA]</scope>
    <source>
        <strain evidence="2 3">C-113</strain>
    </source>
</reference>
<dbReference type="eggNOG" id="COG1546">
    <property type="taxonomic scope" value="Bacteria"/>
</dbReference>
<dbReference type="KEGG" id="nwa:Nwat_0790"/>
<evidence type="ECO:0000313" key="3">
    <source>
        <dbReference type="Proteomes" id="UP000000393"/>
    </source>
</evidence>
<feature type="domain" description="CinA C-terminal" evidence="1">
    <location>
        <begin position="6"/>
        <end position="157"/>
    </location>
</feature>
<dbReference type="Gene3D" id="3.90.950.20">
    <property type="entry name" value="CinA-like"/>
    <property type="match status" value="1"/>
</dbReference>
<keyword evidence="3" id="KW-1185">Reference proteome</keyword>
<dbReference type="STRING" id="105559.Nwat_0790"/>
<proteinExistence type="predicted"/>
<dbReference type="NCBIfam" id="NF002975">
    <property type="entry name" value="PRK03661.1"/>
    <property type="match status" value="1"/>
</dbReference>
<dbReference type="NCBIfam" id="TIGR00199">
    <property type="entry name" value="PncC_domain"/>
    <property type="match status" value="1"/>
</dbReference>
<dbReference type="EMBL" id="CP002086">
    <property type="protein sequence ID" value="ADJ27742.1"/>
    <property type="molecule type" value="Genomic_DNA"/>
</dbReference>
<accession>D8KBY1</accession>